<protein>
    <submittedName>
        <fullName evidence="7">Na+/H+ antiporter subunit E</fullName>
    </submittedName>
</protein>
<dbReference type="Pfam" id="PF01899">
    <property type="entry name" value="MNHE"/>
    <property type="match status" value="1"/>
</dbReference>
<dbReference type="PANTHER" id="PTHR34584">
    <property type="entry name" value="NA(+)/H(+) ANTIPORTER SUBUNIT E1"/>
    <property type="match status" value="1"/>
</dbReference>
<dbReference type="Proteomes" id="UP000584642">
    <property type="component" value="Unassembled WGS sequence"/>
</dbReference>
<evidence type="ECO:0000256" key="3">
    <source>
        <dbReference type="ARBA" id="ARBA00022475"/>
    </source>
</evidence>
<dbReference type="RefSeq" id="WP_180284055.1">
    <property type="nucleotide sequence ID" value="NZ_JABFDB010000016.1"/>
</dbReference>
<keyword evidence="8" id="KW-1185">Reference proteome</keyword>
<dbReference type="PANTHER" id="PTHR34584:SF1">
    <property type="entry name" value="NA(+)_H(+) ANTIPORTER SUBUNIT E1"/>
    <property type="match status" value="1"/>
</dbReference>
<proteinExistence type="inferred from homology"/>
<sequence length="107" mass="11857">MTLLRWLDLAVLFVKELLLSAWQTAWLILSPRRDWRPAIVAVPLDVTSDAGITLLADMVTLTPGTTSVHVSEDRSTLYVHVMNSAGPEETAEAIKTGFETKIRKVLP</sequence>
<comment type="caution">
    <text evidence="7">The sequence shown here is derived from an EMBL/GenBank/DDBJ whole genome shotgun (WGS) entry which is preliminary data.</text>
</comment>
<organism evidence="7 8">
    <name type="scientific">Azospirillum oleiclasticum</name>
    <dbReference type="NCBI Taxonomy" id="2735135"/>
    <lineage>
        <taxon>Bacteria</taxon>
        <taxon>Pseudomonadati</taxon>
        <taxon>Pseudomonadota</taxon>
        <taxon>Alphaproteobacteria</taxon>
        <taxon>Rhodospirillales</taxon>
        <taxon>Azospirillaceae</taxon>
        <taxon>Azospirillum</taxon>
    </lineage>
</organism>
<keyword evidence="6" id="KW-0472">Membrane</keyword>
<evidence type="ECO:0000256" key="5">
    <source>
        <dbReference type="ARBA" id="ARBA00022989"/>
    </source>
</evidence>
<evidence type="ECO:0000256" key="6">
    <source>
        <dbReference type="ARBA" id="ARBA00023136"/>
    </source>
</evidence>
<keyword evidence="3" id="KW-1003">Cell membrane</keyword>
<keyword evidence="4" id="KW-0812">Transmembrane</keyword>
<keyword evidence="5" id="KW-1133">Transmembrane helix</keyword>
<name>A0ABX2TGI8_9PROT</name>
<dbReference type="InterPro" id="IPR002758">
    <property type="entry name" value="Cation_antiport_E"/>
</dbReference>
<accession>A0ABX2TGI8</accession>
<evidence type="ECO:0000256" key="1">
    <source>
        <dbReference type="ARBA" id="ARBA00004651"/>
    </source>
</evidence>
<evidence type="ECO:0000313" key="7">
    <source>
        <dbReference type="EMBL" id="NYZ22283.1"/>
    </source>
</evidence>
<evidence type="ECO:0000256" key="2">
    <source>
        <dbReference type="ARBA" id="ARBA00006228"/>
    </source>
</evidence>
<reference evidence="7 8" key="1">
    <citation type="submission" date="2020-05" db="EMBL/GenBank/DDBJ databases">
        <title>Azospirillum oleiclasticum sp. nov, a nitrogen-fixing and heavy crude oil-emulsifying bacterium isolated from the crude oil of Yumen Oilfield.</title>
        <authorList>
            <person name="Wu D."/>
            <person name="Cai M."/>
            <person name="Zhang X."/>
        </authorList>
    </citation>
    <scope>NUCLEOTIDE SEQUENCE [LARGE SCALE GENOMIC DNA]</scope>
    <source>
        <strain evidence="7 8">ROY-1-1-2</strain>
    </source>
</reference>
<comment type="similarity">
    <text evidence="2">Belongs to the CPA3 antiporters (TC 2.A.63) subunit E family.</text>
</comment>
<evidence type="ECO:0000256" key="4">
    <source>
        <dbReference type="ARBA" id="ARBA00022692"/>
    </source>
</evidence>
<dbReference type="EMBL" id="JABFDB010000016">
    <property type="protein sequence ID" value="NYZ22283.1"/>
    <property type="molecule type" value="Genomic_DNA"/>
</dbReference>
<gene>
    <name evidence="7" type="ORF">HND93_21435</name>
</gene>
<evidence type="ECO:0000313" key="8">
    <source>
        <dbReference type="Proteomes" id="UP000584642"/>
    </source>
</evidence>
<comment type="subcellular location">
    <subcellularLocation>
        <location evidence="1">Cell membrane</location>
        <topology evidence="1">Multi-pass membrane protein</topology>
    </subcellularLocation>
</comment>